<dbReference type="EMBL" id="JALJXV010000002">
    <property type="protein sequence ID" value="MCP1673691.1"/>
    <property type="molecule type" value="Genomic_DNA"/>
</dbReference>
<evidence type="ECO:0000256" key="1">
    <source>
        <dbReference type="SAM" id="MobiDB-lite"/>
    </source>
</evidence>
<proteinExistence type="predicted"/>
<dbReference type="PANTHER" id="PTHR36118">
    <property type="entry name" value="ION-TRANSLOCATING OXIDOREDUCTASE COMPLEX SUBUNIT G"/>
    <property type="match status" value="1"/>
</dbReference>
<sequence>MTRDIFLAGVLLLLFSAGGVAAMVGIYQAAIERSDRNRELALMREIQQLVPDDAYDNEPASDKVDVRSSRLGTIAEMPVYRARKGGEPAAAIISTMTAGEGGSLGLLIGVYPNGTVAGLRLLPGGNAANNAVPSETTVAGWDRELAGRGLDELSPEGAILREEEAEDEEQQAAEDDDGEAQVAEAEADPAPPVPPDVVRAVRSVLLYVEQHGETLFAEQPQDVEQHEVEDDGPAT</sequence>
<dbReference type="Proteomes" id="UP001205843">
    <property type="component" value="Unassembled WGS sequence"/>
</dbReference>
<feature type="region of interest" description="Disordered" evidence="1">
    <location>
        <begin position="213"/>
        <end position="235"/>
    </location>
</feature>
<feature type="region of interest" description="Disordered" evidence="1">
    <location>
        <begin position="163"/>
        <end position="196"/>
    </location>
</feature>
<comment type="caution">
    <text evidence="2">The sequence shown here is derived from an EMBL/GenBank/DDBJ whole genome shotgun (WGS) entry which is preliminary data.</text>
</comment>
<feature type="compositionally biased region" description="Acidic residues" evidence="1">
    <location>
        <begin position="163"/>
        <end position="179"/>
    </location>
</feature>
<evidence type="ECO:0000313" key="2">
    <source>
        <dbReference type="EMBL" id="MCP1673691.1"/>
    </source>
</evidence>
<gene>
    <name evidence="2" type="ORF">J2T57_000790</name>
</gene>
<name>A0AAE3G2W0_9GAMM</name>
<dbReference type="AlphaFoldDB" id="A0AAE3G2W0"/>
<reference evidence="2" key="1">
    <citation type="submission" date="2022-03" db="EMBL/GenBank/DDBJ databases">
        <title>Genomic Encyclopedia of Type Strains, Phase III (KMG-III): the genomes of soil and plant-associated and newly described type strains.</title>
        <authorList>
            <person name="Whitman W."/>
        </authorList>
    </citation>
    <scope>NUCLEOTIDE SEQUENCE</scope>
    <source>
        <strain evidence="2">ANL 6-2</strain>
    </source>
</reference>
<keyword evidence="3" id="KW-1185">Reference proteome</keyword>
<dbReference type="GO" id="GO:0022900">
    <property type="term" value="P:electron transport chain"/>
    <property type="evidence" value="ECO:0007669"/>
    <property type="project" value="InterPro"/>
</dbReference>
<organism evidence="2 3">
    <name type="scientific">Natronocella acetinitrilica</name>
    <dbReference type="NCBI Taxonomy" id="414046"/>
    <lineage>
        <taxon>Bacteria</taxon>
        <taxon>Pseudomonadati</taxon>
        <taxon>Pseudomonadota</taxon>
        <taxon>Gammaproteobacteria</taxon>
        <taxon>Chromatiales</taxon>
        <taxon>Ectothiorhodospiraceae</taxon>
        <taxon>Natronocella</taxon>
    </lineage>
</organism>
<protein>
    <submittedName>
        <fullName evidence="2">Electron transport complex protein RnfG</fullName>
    </submittedName>
</protein>
<dbReference type="RefSeq" id="WP_253474549.1">
    <property type="nucleotide sequence ID" value="NZ_JALJXV010000002.1"/>
</dbReference>
<accession>A0AAE3G2W0</accession>
<dbReference type="InterPro" id="IPR010209">
    <property type="entry name" value="Ion_transpt_RnfG/RsxG"/>
</dbReference>
<dbReference type="PANTHER" id="PTHR36118:SF1">
    <property type="entry name" value="ION-TRANSLOCATING OXIDOREDUCTASE COMPLEX SUBUNIT G"/>
    <property type="match status" value="1"/>
</dbReference>
<dbReference type="GO" id="GO:0005886">
    <property type="term" value="C:plasma membrane"/>
    <property type="evidence" value="ECO:0007669"/>
    <property type="project" value="InterPro"/>
</dbReference>
<evidence type="ECO:0000313" key="3">
    <source>
        <dbReference type="Proteomes" id="UP001205843"/>
    </source>
</evidence>
<dbReference type="GO" id="GO:0009055">
    <property type="term" value="F:electron transfer activity"/>
    <property type="evidence" value="ECO:0007669"/>
    <property type="project" value="InterPro"/>
</dbReference>